<gene>
    <name evidence="9" type="primary">rsmA</name>
    <name evidence="9" type="ORF">NA23_02805</name>
</gene>
<sequence length="243" mass="27445">MVEISQIKPNDTVLEIGAGAGTLTVALAETGATIYAIEIDERLKPVLEERLLIFPNVHLIFSDFLALDISFLPDGYKCVSNIPYYITAPILKKLIFTHFSALFIMMQKEVGERLLEKAGSSNRGFLTVVLQTVGDIEKLLTVPKSAFVPNPEVDSVVLKITRKTPFPFSDDSELESFWKFVSDSFAQKRKTIYNNLRAFVRDNEVLAMMLEEAIIQPTARPEQLTEEQFLSLWRIWLKLTGGK</sequence>
<evidence type="ECO:0000256" key="1">
    <source>
        <dbReference type="ARBA" id="ARBA00022490"/>
    </source>
</evidence>
<dbReference type="SUPFAM" id="SSF53335">
    <property type="entry name" value="S-adenosyl-L-methionine-dependent methyltransferases"/>
    <property type="match status" value="1"/>
</dbReference>
<dbReference type="GO" id="GO:0052908">
    <property type="term" value="F:16S rRNA (adenine(1518)-N(6)/adenine(1519)-N(6))-dimethyltransferase activity"/>
    <property type="evidence" value="ECO:0007669"/>
    <property type="project" value="UniProtKB-EC"/>
</dbReference>
<comment type="caution">
    <text evidence="7">Lacks conserved residue(s) required for the propagation of feature annotation.</text>
</comment>
<feature type="binding site" evidence="7">
    <location>
        <position position="81"/>
    </location>
    <ligand>
        <name>S-adenosyl-L-methionine</name>
        <dbReference type="ChEBI" id="CHEBI:59789"/>
    </ligand>
</feature>
<evidence type="ECO:0000256" key="4">
    <source>
        <dbReference type="ARBA" id="ARBA00022679"/>
    </source>
</evidence>
<dbReference type="NCBIfam" id="TIGR00755">
    <property type="entry name" value="ksgA"/>
    <property type="match status" value="1"/>
</dbReference>
<dbReference type="PROSITE" id="PS01131">
    <property type="entry name" value="RRNA_A_DIMETH"/>
    <property type="match status" value="1"/>
</dbReference>
<dbReference type="EMBL" id="CP014334">
    <property type="protein sequence ID" value="UOE96862.1"/>
    <property type="molecule type" value="Genomic_DNA"/>
</dbReference>
<dbReference type="InterPro" id="IPR001737">
    <property type="entry name" value="KsgA/Erm"/>
</dbReference>
<dbReference type="PROSITE" id="PS51689">
    <property type="entry name" value="SAM_RNA_A_N6_MT"/>
    <property type="match status" value="1"/>
</dbReference>
<evidence type="ECO:0000259" key="8">
    <source>
        <dbReference type="SMART" id="SM00650"/>
    </source>
</evidence>
<dbReference type="InterPro" id="IPR023165">
    <property type="entry name" value="rRNA_Ade_diMease-like_C"/>
</dbReference>
<dbReference type="KEGG" id="fia:NA23_02805"/>
<dbReference type="InterPro" id="IPR029063">
    <property type="entry name" value="SAM-dependent_MTases_sf"/>
</dbReference>
<keyword evidence="4 7" id="KW-0808">Transferase</keyword>
<organism evidence="9 10">
    <name type="scientific">Fervidobacterium islandicum</name>
    <dbReference type="NCBI Taxonomy" id="2423"/>
    <lineage>
        <taxon>Bacteria</taxon>
        <taxon>Thermotogati</taxon>
        <taxon>Thermotogota</taxon>
        <taxon>Thermotogae</taxon>
        <taxon>Thermotogales</taxon>
        <taxon>Fervidobacteriaceae</taxon>
        <taxon>Fervidobacterium</taxon>
    </lineage>
</organism>
<reference evidence="9 10" key="1">
    <citation type="journal article" date="2015" name="Stand. Genomic Sci.">
        <title>Genome sequence of a native-feather degrading extremely thermophilic Eubacterium, Fervidobacterium islandicum AW-1.</title>
        <authorList>
            <person name="Lee Y.J."/>
            <person name="Jeong H."/>
            <person name="Park G.S."/>
            <person name="Kwak Y."/>
            <person name="Lee S.J."/>
            <person name="Lee S.J."/>
            <person name="Park M.K."/>
            <person name="Kim J.Y."/>
            <person name="Kang H.K."/>
            <person name="Shin J.H."/>
            <person name="Lee D.W."/>
        </authorList>
    </citation>
    <scope>NUCLEOTIDE SEQUENCE [LARGE SCALE GENOMIC DNA]</scope>
    <source>
        <strain evidence="9 10">AW-1</strain>
    </source>
</reference>
<evidence type="ECO:0000313" key="9">
    <source>
        <dbReference type="EMBL" id="UOE96862.1"/>
    </source>
</evidence>
<name>A0AAJ5I316_FERIS</name>
<dbReference type="EC" id="2.1.1.182" evidence="9"/>
<keyword evidence="5 7" id="KW-0949">S-adenosyl-L-methionine</keyword>
<dbReference type="PANTHER" id="PTHR11727">
    <property type="entry name" value="DIMETHYLADENOSINE TRANSFERASE"/>
    <property type="match status" value="1"/>
</dbReference>
<dbReference type="CDD" id="cd02440">
    <property type="entry name" value="AdoMet_MTases"/>
    <property type="match status" value="1"/>
</dbReference>
<dbReference type="Pfam" id="PF00398">
    <property type="entry name" value="RrnaAD"/>
    <property type="match status" value="1"/>
</dbReference>
<keyword evidence="1" id="KW-0963">Cytoplasm</keyword>
<dbReference type="GO" id="GO:0005829">
    <property type="term" value="C:cytosol"/>
    <property type="evidence" value="ECO:0007669"/>
    <property type="project" value="TreeGrafter"/>
</dbReference>
<dbReference type="SMART" id="SM00650">
    <property type="entry name" value="rADc"/>
    <property type="match status" value="1"/>
</dbReference>
<dbReference type="GO" id="GO:0003723">
    <property type="term" value="F:RNA binding"/>
    <property type="evidence" value="ECO:0007669"/>
    <property type="project" value="UniProtKB-UniRule"/>
</dbReference>
<proteinExistence type="inferred from homology"/>
<evidence type="ECO:0000256" key="3">
    <source>
        <dbReference type="ARBA" id="ARBA00022603"/>
    </source>
</evidence>
<dbReference type="InterPro" id="IPR011530">
    <property type="entry name" value="rRNA_adenine_dimethylase"/>
</dbReference>
<dbReference type="Gene3D" id="1.10.8.100">
    <property type="entry name" value="Ribosomal RNA adenine dimethylase-like, domain 2"/>
    <property type="match status" value="1"/>
</dbReference>
<keyword evidence="10" id="KW-1185">Reference proteome</keyword>
<dbReference type="PANTHER" id="PTHR11727:SF7">
    <property type="entry name" value="DIMETHYLADENOSINE TRANSFERASE-RELATED"/>
    <property type="match status" value="1"/>
</dbReference>
<evidence type="ECO:0000256" key="7">
    <source>
        <dbReference type="PROSITE-ProRule" id="PRU01026"/>
    </source>
</evidence>
<dbReference type="InterPro" id="IPR020598">
    <property type="entry name" value="rRNA_Ade_methylase_Trfase_N"/>
</dbReference>
<comment type="similarity">
    <text evidence="7">Belongs to the class I-like SAM-binding methyltransferase superfamily. rRNA adenine N(6)-methyltransferase family.</text>
</comment>
<dbReference type="Gene3D" id="3.40.50.150">
    <property type="entry name" value="Vaccinia Virus protein VP39"/>
    <property type="match status" value="1"/>
</dbReference>
<feature type="binding site" evidence="7">
    <location>
        <position position="63"/>
    </location>
    <ligand>
        <name>S-adenosyl-L-methionine</name>
        <dbReference type="ChEBI" id="CHEBI:59789"/>
    </ligand>
</feature>
<keyword evidence="2" id="KW-0698">rRNA processing</keyword>
<accession>A0AAJ5I316</accession>
<keyword evidence="6 7" id="KW-0694">RNA-binding</keyword>
<feature type="binding site" evidence="7">
    <location>
        <position position="38"/>
    </location>
    <ligand>
        <name>S-adenosyl-L-methionine</name>
        <dbReference type="ChEBI" id="CHEBI:59789"/>
    </ligand>
</feature>
<dbReference type="AlphaFoldDB" id="A0AAJ5I316"/>
<evidence type="ECO:0000256" key="6">
    <source>
        <dbReference type="ARBA" id="ARBA00022884"/>
    </source>
</evidence>
<feature type="binding site" evidence="7">
    <location>
        <position position="1"/>
    </location>
    <ligand>
        <name>S-adenosyl-L-methionine</name>
        <dbReference type="ChEBI" id="CHEBI:59789"/>
    </ligand>
</feature>
<protein>
    <submittedName>
        <fullName evidence="9">16S rRNA (Adenine(1518)-N(6)/adenine(1519)-N(6))-dimethyltransferase RsmA</fullName>
        <ecNumber evidence="9">2.1.1.182</ecNumber>
    </submittedName>
</protein>
<evidence type="ECO:0000313" key="10">
    <source>
        <dbReference type="Proteomes" id="UP000093740"/>
    </source>
</evidence>
<evidence type="ECO:0000256" key="2">
    <source>
        <dbReference type="ARBA" id="ARBA00022552"/>
    </source>
</evidence>
<dbReference type="Proteomes" id="UP000093740">
    <property type="component" value="Chromosome"/>
</dbReference>
<feature type="binding site" evidence="7">
    <location>
        <position position="17"/>
    </location>
    <ligand>
        <name>S-adenosyl-L-methionine</name>
        <dbReference type="ChEBI" id="CHEBI:59789"/>
    </ligand>
</feature>
<dbReference type="InterPro" id="IPR020596">
    <property type="entry name" value="rRNA_Ade_Mease_Trfase_CS"/>
</dbReference>
<keyword evidence="3 7" id="KW-0489">Methyltransferase</keyword>
<feature type="domain" description="Ribosomal RNA adenine methylase transferase N-terminal" evidence="8">
    <location>
        <begin position="1"/>
        <end position="164"/>
    </location>
</feature>
<evidence type="ECO:0000256" key="5">
    <source>
        <dbReference type="ARBA" id="ARBA00022691"/>
    </source>
</evidence>